<evidence type="ECO:0000259" key="17">
    <source>
        <dbReference type="Pfam" id="PF00593"/>
    </source>
</evidence>
<dbReference type="InterPro" id="IPR010105">
    <property type="entry name" value="TonB_sidphr_rcpt"/>
</dbReference>
<dbReference type="Proteomes" id="UP001623290">
    <property type="component" value="Plasmid unnamed2"/>
</dbReference>
<keyword evidence="13 14" id="KW-0998">Cell outer membrane</keyword>
<evidence type="ECO:0000256" key="12">
    <source>
        <dbReference type="ARBA" id="ARBA00023170"/>
    </source>
</evidence>
<evidence type="ECO:0000256" key="4">
    <source>
        <dbReference type="ARBA" id="ARBA00022452"/>
    </source>
</evidence>
<dbReference type="SUPFAM" id="SSF56935">
    <property type="entry name" value="Porins"/>
    <property type="match status" value="1"/>
</dbReference>
<reference evidence="19 20" key="1">
    <citation type="submission" date="2023-09" db="EMBL/GenBank/DDBJ databases">
        <title>Thioclava shenzhenensis sp. nov., a multidrug resistant bacteria-antagonizing species isolated from coastal seawater.</title>
        <authorList>
            <person name="Long M."/>
        </authorList>
    </citation>
    <scope>NUCLEOTIDE SEQUENCE [LARGE SCALE GENOMIC DNA]</scope>
    <source>
        <strain evidence="19 20">FTW29</strain>
        <plasmid evidence="19 20">unnamed2</plasmid>
    </source>
</reference>
<evidence type="ECO:0000256" key="8">
    <source>
        <dbReference type="ARBA" id="ARBA00023004"/>
    </source>
</evidence>
<evidence type="ECO:0000256" key="3">
    <source>
        <dbReference type="ARBA" id="ARBA00022448"/>
    </source>
</evidence>
<evidence type="ECO:0000313" key="20">
    <source>
        <dbReference type="Proteomes" id="UP001623290"/>
    </source>
</evidence>
<evidence type="ECO:0000256" key="11">
    <source>
        <dbReference type="ARBA" id="ARBA00023136"/>
    </source>
</evidence>
<evidence type="ECO:0000256" key="1">
    <source>
        <dbReference type="ARBA" id="ARBA00004571"/>
    </source>
</evidence>
<keyword evidence="19" id="KW-0614">Plasmid</keyword>
<dbReference type="RefSeq" id="WP_330629448.1">
    <property type="nucleotide sequence ID" value="NZ_CP135445.1"/>
</dbReference>
<dbReference type="InterPro" id="IPR000531">
    <property type="entry name" value="Beta-barrel_TonB"/>
</dbReference>
<feature type="domain" description="TonB-dependent receptor-like beta-barrel" evidence="17">
    <location>
        <begin position="241"/>
        <end position="672"/>
    </location>
</feature>
<keyword evidence="5" id="KW-0410">Iron transport</keyword>
<keyword evidence="6 14" id="KW-0812">Transmembrane</keyword>
<organism evidence="19 20">
    <name type="scientific">Thioclava litoralis</name>
    <dbReference type="NCBI Taxonomy" id="3076557"/>
    <lineage>
        <taxon>Bacteria</taxon>
        <taxon>Pseudomonadati</taxon>
        <taxon>Pseudomonadota</taxon>
        <taxon>Alphaproteobacteria</taxon>
        <taxon>Rhodobacterales</taxon>
        <taxon>Paracoccaceae</taxon>
        <taxon>Thioclava</taxon>
    </lineage>
</organism>
<dbReference type="InterPro" id="IPR036942">
    <property type="entry name" value="Beta-barrel_TonB_sf"/>
</dbReference>
<evidence type="ECO:0000256" key="15">
    <source>
        <dbReference type="RuleBase" id="RU003357"/>
    </source>
</evidence>
<keyword evidence="20" id="KW-1185">Reference proteome</keyword>
<dbReference type="Pfam" id="PF07715">
    <property type="entry name" value="Plug"/>
    <property type="match status" value="1"/>
</dbReference>
<keyword evidence="12 19" id="KW-0675">Receptor</keyword>
<dbReference type="NCBIfam" id="TIGR01783">
    <property type="entry name" value="TonB-siderophor"/>
    <property type="match status" value="1"/>
</dbReference>
<dbReference type="EMBL" id="CP135445">
    <property type="protein sequence ID" value="WRY35707.1"/>
    <property type="molecule type" value="Genomic_DNA"/>
</dbReference>
<dbReference type="Gene3D" id="2.40.170.20">
    <property type="entry name" value="TonB-dependent receptor, beta-barrel domain"/>
    <property type="match status" value="1"/>
</dbReference>
<keyword evidence="7 16" id="KW-0732">Signal</keyword>
<evidence type="ECO:0000256" key="7">
    <source>
        <dbReference type="ARBA" id="ARBA00022729"/>
    </source>
</evidence>
<keyword evidence="3 14" id="KW-0813">Transport</keyword>
<evidence type="ECO:0000256" key="2">
    <source>
        <dbReference type="ARBA" id="ARBA00009810"/>
    </source>
</evidence>
<comment type="subcellular location">
    <subcellularLocation>
        <location evidence="1 14">Cell outer membrane</location>
        <topology evidence="1 14">Multi-pass membrane protein</topology>
    </subcellularLocation>
</comment>
<accession>A0ABZ1E788</accession>
<name>A0ABZ1E788_9RHOB</name>
<proteinExistence type="inferred from homology"/>
<geneLocation type="plasmid" evidence="19 20">
    <name>unnamed2</name>
</geneLocation>
<keyword evidence="9" id="KW-0406">Ion transport</keyword>
<keyword evidence="11 14" id="KW-0472">Membrane</keyword>
<dbReference type="CDD" id="cd01347">
    <property type="entry name" value="ligand_gated_channel"/>
    <property type="match status" value="1"/>
</dbReference>
<evidence type="ECO:0000256" key="14">
    <source>
        <dbReference type="PROSITE-ProRule" id="PRU01360"/>
    </source>
</evidence>
<evidence type="ECO:0000256" key="16">
    <source>
        <dbReference type="SAM" id="SignalP"/>
    </source>
</evidence>
<evidence type="ECO:0000256" key="10">
    <source>
        <dbReference type="ARBA" id="ARBA00023077"/>
    </source>
</evidence>
<dbReference type="Gene3D" id="2.170.130.10">
    <property type="entry name" value="TonB-dependent receptor, plug domain"/>
    <property type="match status" value="1"/>
</dbReference>
<feature type="chain" id="PRO_5046056227" evidence="16">
    <location>
        <begin position="26"/>
        <end position="705"/>
    </location>
</feature>
<sequence length="705" mass="76163">MTMFHHSTAKALLAGTALWACPLWAQEDPPIPLDGISVYAADEGAEIDGYHSLAISSATRTSTPLRATPQSVQVIPSRMLADQLPARLAEVLYNASGAQGSVALQTPAFESTLLRGFPAEIYSDGITNYINAGDANALAGIERVDVLKGPNAILYGGGTGTPLGGIVNLVTKKPQPDRFATAALTLGSEALIAPSFDVNARLGQTALFRMTGSAARAGAQTDVLETRRYAFSPALTLGYGGATQLTVQGYLSRWQQQEYQGLPATGTVTGGFALDRDLFIGDPDIPESTTSTRKLTFTLDHRFNETWSARGQFRIGRTKVEQITQIILSNVPDAGDSRWSLYNSYVPGEQTEYNFNASVEGHLSTGAVDHTLLLGVDYARIKDYSLMYMDYAGSVDLTDPFAWPAWTMPASLAMGEGHGRYSTAGAYAQLQSDVGAWHLLGGVRFGYLQTVYESEGYGRRDSLQQARLLPRVGAVWDLAPQVSAFASYSEGMKANAFYFYSDMPEPEYSRQAELGVKFDQGAWSGSVAAFQIQRRNVPVTDPDDPLMLSSITEGQQRSRGVEADLVWQSEGPWRLVANYAYAAAVLTADIPNGARAGSSLAGVPRHSGGLWLTYDPRDPAGEGWQAGVGLYAASSAYIDLENLYKTGGYATVNASGSYTRNGMTYALAIKNLLNRDYDLPFWKYLDGRVAPGPERQVLLTISKTF</sequence>
<feature type="domain" description="TonB-dependent receptor plug" evidence="18">
    <location>
        <begin position="65"/>
        <end position="159"/>
    </location>
</feature>
<comment type="similarity">
    <text evidence="2 14 15">Belongs to the TonB-dependent receptor family.</text>
</comment>
<protein>
    <submittedName>
        <fullName evidence="19">TonB-dependent siderophore receptor</fullName>
    </submittedName>
</protein>
<evidence type="ECO:0000259" key="18">
    <source>
        <dbReference type="Pfam" id="PF07715"/>
    </source>
</evidence>
<keyword evidence="4 14" id="KW-1134">Transmembrane beta strand</keyword>
<evidence type="ECO:0000256" key="6">
    <source>
        <dbReference type="ARBA" id="ARBA00022692"/>
    </source>
</evidence>
<dbReference type="InterPro" id="IPR037066">
    <property type="entry name" value="Plug_dom_sf"/>
</dbReference>
<dbReference type="Pfam" id="PF00593">
    <property type="entry name" value="TonB_dep_Rec_b-barrel"/>
    <property type="match status" value="1"/>
</dbReference>
<dbReference type="InterPro" id="IPR039426">
    <property type="entry name" value="TonB-dep_rcpt-like"/>
</dbReference>
<dbReference type="PANTHER" id="PTHR32552:SF68">
    <property type="entry name" value="FERRICHROME OUTER MEMBRANE TRANSPORTER_PHAGE RECEPTOR"/>
    <property type="match status" value="1"/>
</dbReference>
<feature type="signal peptide" evidence="16">
    <location>
        <begin position="1"/>
        <end position="25"/>
    </location>
</feature>
<evidence type="ECO:0000256" key="13">
    <source>
        <dbReference type="ARBA" id="ARBA00023237"/>
    </source>
</evidence>
<evidence type="ECO:0000313" key="19">
    <source>
        <dbReference type="EMBL" id="WRY35707.1"/>
    </source>
</evidence>
<evidence type="ECO:0000256" key="9">
    <source>
        <dbReference type="ARBA" id="ARBA00023065"/>
    </source>
</evidence>
<dbReference type="PANTHER" id="PTHR32552">
    <property type="entry name" value="FERRICHROME IRON RECEPTOR-RELATED"/>
    <property type="match status" value="1"/>
</dbReference>
<keyword evidence="10 15" id="KW-0798">TonB box</keyword>
<dbReference type="PROSITE" id="PS52016">
    <property type="entry name" value="TONB_DEPENDENT_REC_3"/>
    <property type="match status" value="1"/>
</dbReference>
<dbReference type="InterPro" id="IPR012910">
    <property type="entry name" value="Plug_dom"/>
</dbReference>
<gene>
    <name evidence="19" type="ORF">RPE78_15850</name>
</gene>
<keyword evidence="8" id="KW-0408">Iron</keyword>
<evidence type="ECO:0000256" key="5">
    <source>
        <dbReference type="ARBA" id="ARBA00022496"/>
    </source>
</evidence>